<feature type="non-terminal residue" evidence="3">
    <location>
        <position position="1"/>
    </location>
</feature>
<evidence type="ECO:0000313" key="4">
    <source>
        <dbReference type="Proteomes" id="UP000824111"/>
    </source>
</evidence>
<proteinExistence type="predicted"/>
<dbReference type="Pfam" id="PF13205">
    <property type="entry name" value="Big_5"/>
    <property type="match status" value="1"/>
</dbReference>
<dbReference type="Proteomes" id="UP000824111">
    <property type="component" value="Unassembled WGS sequence"/>
</dbReference>
<evidence type="ECO:0000259" key="2">
    <source>
        <dbReference type="Pfam" id="PF13205"/>
    </source>
</evidence>
<evidence type="ECO:0000256" key="1">
    <source>
        <dbReference type="ARBA" id="ARBA00022729"/>
    </source>
</evidence>
<dbReference type="EMBL" id="DVND01000029">
    <property type="protein sequence ID" value="HIU47973.1"/>
    <property type="molecule type" value="Genomic_DNA"/>
</dbReference>
<evidence type="ECO:0000313" key="3">
    <source>
        <dbReference type="EMBL" id="HIU47973.1"/>
    </source>
</evidence>
<organism evidence="3 4">
    <name type="scientific">Candidatus Avimonoglobus intestinipullorum</name>
    <dbReference type="NCBI Taxonomy" id="2840699"/>
    <lineage>
        <taxon>Bacteria</taxon>
        <taxon>Bacillati</taxon>
        <taxon>Bacillota</taxon>
        <taxon>Clostridia</taxon>
        <taxon>Eubacteriales</taxon>
        <taxon>Candidatus Avimonoglobus</taxon>
    </lineage>
</organism>
<dbReference type="AlphaFoldDB" id="A0A9D1LTT1"/>
<feature type="domain" description="SbsA Ig-like" evidence="2">
    <location>
        <begin position="506"/>
        <end position="575"/>
    </location>
</feature>
<gene>
    <name evidence="3" type="ORF">IAB04_01265</name>
</gene>
<dbReference type="InterPro" id="IPR032812">
    <property type="entry name" value="SbsA_Ig"/>
</dbReference>
<comment type="caution">
    <text evidence="3">The sequence shown here is derived from an EMBL/GenBank/DDBJ whole genome shotgun (WGS) entry which is preliminary data.</text>
</comment>
<reference evidence="3" key="1">
    <citation type="submission" date="2020-10" db="EMBL/GenBank/DDBJ databases">
        <authorList>
            <person name="Gilroy R."/>
        </authorList>
    </citation>
    <scope>NUCLEOTIDE SEQUENCE</scope>
    <source>
        <strain evidence="3">ChiSjej4B22-9803</strain>
    </source>
</reference>
<sequence>TGTIDLDNDKIAMIIQDPQTTARVVKDTYYDSFKSLQFCNGWDGYDMYVDDVVIQYYGSSKTQITAKVGLPFTETFESYTNPGDMQHNWNVYSAGGSSINTEQPKIVTENGNKVFYLGFSKGPDNTCAKALFTGKVTNGIVNVELDIKPSDKMATHLYLNGTRKGGEPGVSAMSMCYFNNGIIRAMSSGDGSGIELGRYSADTWYHCTVAVDIAAGTMAVTVEDGNGNQYEASGIYSEIRGSEMLSIEGITLQEWGASQSGGSYFDNISVTQSRPLAALPFIDDFDAYENPAEMVAYGWNVYPGYSNSRPGPNIDSEIRMDPEGGKAFWMGLNNVTDSAYAAQNFAEPVTSGGVVAEFDIQPSASLSTHIFFTQGASFATMLYFSGGKIAAGKTTDEAGRVIGQYDPGEWYHCKTVMDIDRDVVSAAIIDGNGKTMASGSLTIRDGLEYSYVDGFTLQEWGASENAGSCFDNIVIRKTAKKPSITLRDISFVNGDEITTSRLTAPPETEKILLDFKTEMDVESLSGIRILDSAGNAVSYTALTEESKAVLELHELLKPNTSYTIEIPASVANSDGIIIGSAIAIPIKTTNGRFTGNVASLKIGDEEVVQLSQIKDGDILEATAEIVNSTNEAKQAVLLFAVYGEDGALKEVSSEKISAAANLRAEYKLRHTAGNMDGAAEIKVMLWEGFETISPIGGSLIIGE</sequence>
<reference evidence="3" key="2">
    <citation type="journal article" date="2021" name="PeerJ">
        <title>Extensive microbial diversity within the chicken gut microbiome revealed by metagenomics and culture.</title>
        <authorList>
            <person name="Gilroy R."/>
            <person name="Ravi A."/>
            <person name="Getino M."/>
            <person name="Pursley I."/>
            <person name="Horton D.L."/>
            <person name="Alikhan N.F."/>
            <person name="Baker D."/>
            <person name="Gharbi K."/>
            <person name="Hall N."/>
            <person name="Watson M."/>
            <person name="Adriaenssens E.M."/>
            <person name="Foster-Nyarko E."/>
            <person name="Jarju S."/>
            <person name="Secka A."/>
            <person name="Antonio M."/>
            <person name="Oren A."/>
            <person name="Chaudhuri R.R."/>
            <person name="La Ragione R."/>
            <person name="Hildebrand F."/>
            <person name="Pallen M.J."/>
        </authorList>
    </citation>
    <scope>NUCLEOTIDE SEQUENCE</scope>
    <source>
        <strain evidence="3">ChiSjej4B22-9803</strain>
    </source>
</reference>
<keyword evidence="1" id="KW-0732">Signal</keyword>
<name>A0A9D1LTT1_9FIRM</name>
<accession>A0A9D1LTT1</accession>
<protein>
    <submittedName>
        <fullName evidence="3">Ig-like domain-containing protein</fullName>
    </submittedName>
</protein>